<protein>
    <submittedName>
        <fullName evidence="1">Atp-dependent dna helicase pif1-like protein</fullName>
    </submittedName>
</protein>
<keyword evidence="1" id="KW-0347">Helicase</keyword>
<sequence>MRTADEKEFANWLLQLGDGKLSNTNGLHINTIKIPQDFITKGSLITEIFGDRITTEQIRDNPDQAILCSKNDTIKINDKIFGLMEGEEKEYLSIDSI</sequence>
<keyword evidence="1" id="KW-0547">Nucleotide-binding</keyword>
<reference evidence="1 2" key="1">
    <citation type="submission" date="2015-04" db="EMBL/GenBank/DDBJ databases">
        <title>Lasius niger genome sequencing.</title>
        <authorList>
            <person name="Konorov E.A."/>
            <person name="Nikitin M.A."/>
            <person name="Kirill M.V."/>
            <person name="Chang P."/>
        </authorList>
    </citation>
    <scope>NUCLEOTIDE SEQUENCE [LARGE SCALE GENOMIC DNA]</scope>
    <source>
        <tissue evidence="1">Whole</tissue>
    </source>
</reference>
<name>A0A0J7KG49_LASNI</name>
<dbReference type="AlphaFoldDB" id="A0A0J7KG49"/>
<evidence type="ECO:0000313" key="2">
    <source>
        <dbReference type="Proteomes" id="UP000036403"/>
    </source>
</evidence>
<keyword evidence="1" id="KW-0067">ATP-binding</keyword>
<proteinExistence type="predicted"/>
<feature type="non-terminal residue" evidence="1">
    <location>
        <position position="97"/>
    </location>
</feature>
<dbReference type="PaxDb" id="67767-A0A0J7KG49"/>
<organism evidence="1 2">
    <name type="scientific">Lasius niger</name>
    <name type="common">Black garden ant</name>
    <dbReference type="NCBI Taxonomy" id="67767"/>
    <lineage>
        <taxon>Eukaryota</taxon>
        <taxon>Metazoa</taxon>
        <taxon>Ecdysozoa</taxon>
        <taxon>Arthropoda</taxon>
        <taxon>Hexapoda</taxon>
        <taxon>Insecta</taxon>
        <taxon>Pterygota</taxon>
        <taxon>Neoptera</taxon>
        <taxon>Endopterygota</taxon>
        <taxon>Hymenoptera</taxon>
        <taxon>Apocrita</taxon>
        <taxon>Aculeata</taxon>
        <taxon>Formicoidea</taxon>
        <taxon>Formicidae</taxon>
        <taxon>Formicinae</taxon>
        <taxon>Lasius</taxon>
        <taxon>Lasius</taxon>
    </lineage>
</organism>
<dbReference type="Proteomes" id="UP000036403">
    <property type="component" value="Unassembled WGS sequence"/>
</dbReference>
<comment type="caution">
    <text evidence="1">The sequence shown here is derived from an EMBL/GenBank/DDBJ whole genome shotgun (WGS) entry which is preliminary data.</text>
</comment>
<evidence type="ECO:0000313" key="1">
    <source>
        <dbReference type="EMBL" id="KMQ89176.1"/>
    </source>
</evidence>
<dbReference type="OrthoDB" id="1728974at2759"/>
<dbReference type="GO" id="GO:0004386">
    <property type="term" value="F:helicase activity"/>
    <property type="evidence" value="ECO:0007669"/>
    <property type="project" value="UniProtKB-KW"/>
</dbReference>
<gene>
    <name evidence="1" type="ORF">RF55_11213</name>
</gene>
<keyword evidence="1" id="KW-0378">Hydrolase</keyword>
<keyword evidence="2" id="KW-1185">Reference proteome</keyword>
<dbReference type="EMBL" id="LBMM01008061">
    <property type="protein sequence ID" value="KMQ89176.1"/>
    <property type="molecule type" value="Genomic_DNA"/>
</dbReference>
<accession>A0A0J7KG49</accession>